<gene>
    <name evidence="2" type="ORF">OsJ_00205</name>
</gene>
<accession>A2ZNS2</accession>
<proteinExistence type="predicted"/>
<sequence>MSKRVMVTLAAAGGGLGATNAKPSAGNPPERFVLLTPNVDDCRHPVPRRSNDTLHSNLGASPCPWAAASTARTVPTRPASPACATLSRNRWLPRPSSSREAEDPLAFLERDADRRPAAPHHGGRPAVRAGEVGEQRGGGAGGEAAAGLGAEARRVGAPGGVAVAVVVGRPGGAAVGGVGAGHRDGVQDVVDGDAAPVAAVPAAHVAAACVEELAMAGRTTAQATRTETKQARVFQNSEQMELYWASTQLLCCWAY</sequence>
<evidence type="ECO:0000313" key="2">
    <source>
        <dbReference type="EMBL" id="EAZ10369.1"/>
    </source>
</evidence>
<feature type="region of interest" description="Disordered" evidence="1">
    <location>
        <begin position="110"/>
        <end position="145"/>
    </location>
</feature>
<dbReference type="Proteomes" id="UP000007752">
    <property type="component" value="Chromosome 1"/>
</dbReference>
<reference evidence="2" key="2">
    <citation type="submission" date="2008-12" db="EMBL/GenBank/DDBJ databases">
        <title>Improved gene annotation of the rice (Oryza sativa) genomes.</title>
        <authorList>
            <person name="Wang J."/>
            <person name="Li R."/>
            <person name="Fan W."/>
            <person name="Huang Q."/>
            <person name="Zhang J."/>
            <person name="Zhou Y."/>
            <person name="Hu Y."/>
            <person name="Zi S."/>
            <person name="Li J."/>
            <person name="Ni P."/>
            <person name="Zheng H."/>
            <person name="Zhang Y."/>
            <person name="Zhao M."/>
            <person name="Hao Q."/>
            <person name="McDermott J."/>
            <person name="Samudrala R."/>
            <person name="Kristiansen K."/>
            <person name="Wong G.K.-S."/>
        </authorList>
    </citation>
    <scope>NUCLEOTIDE SEQUENCE</scope>
</reference>
<organism evidence="2">
    <name type="scientific">Oryza sativa subsp. japonica</name>
    <name type="common">Rice</name>
    <dbReference type="NCBI Taxonomy" id="39947"/>
    <lineage>
        <taxon>Eukaryota</taxon>
        <taxon>Viridiplantae</taxon>
        <taxon>Streptophyta</taxon>
        <taxon>Embryophyta</taxon>
        <taxon>Tracheophyta</taxon>
        <taxon>Spermatophyta</taxon>
        <taxon>Magnoliopsida</taxon>
        <taxon>Liliopsida</taxon>
        <taxon>Poales</taxon>
        <taxon>Poaceae</taxon>
        <taxon>BOP clade</taxon>
        <taxon>Oryzoideae</taxon>
        <taxon>Oryzeae</taxon>
        <taxon>Oryzinae</taxon>
        <taxon>Oryza</taxon>
        <taxon>Oryza sativa</taxon>
    </lineage>
</organism>
<protein>
    <submittedName>
        <fullName evidence="2">Uncharacterized protein</fullName>
    </submittedName>
</protein>
<name>A2ZNS2_ORYSJ</name>
<evidence type="ECO:0000256" key="1">
    <source>
        <dbReference type="SAM" id="MobiDB-lite"/>
    </source>
</evidence>
<reference evidence="2" key="1">
    <citation type="journal article" date="2005" name="PLoS Biol.">
        <title>The genomes of Oryza sativa: a history of duplications.</title>
        <authorList>
            <person name="Yu J."/>
            <person name="Wang J."/>
            <person name="Lin W."/>
            <person name="Li S."/>
            <person name="Li H."/>
            <person name="Zhou J."/>
            <person name="Ni P."/>
            <person name="Dong W."/>
            <person name="Hu S."/>
            <person name="Zeng C."/>
            <person name="Zhang J."/>
            <person name="Zhang Y."/>
            <person name="Li R."/>
            <person name="Xu Z."/>
            <person name="Li S."/>
            <person name="Li X."/>
            <person name="Zheng H."/>
            <person name="Cong L."/>
            <person name="Lin L."/>
            <person name="Yin J."/>
            <person name="Geng J."/>
            <person name="Li G."/>
            <person name="Shi J."/>
            <person name="Liu J."/>
            <person name="Lv H."/>
            <person name="Li J."/>
            <person name="Wang J."/>
            <person name="Deng Y."/>
            <person name="Ran L."/>
            <person name="Shi X."/>
            <person name="Wang X."/>
            <person name="Wu Q."/>
            <person name="Li C."/>
            <person name="Ren X."/>
            <person name="Wang J."/>
            <person name="Wang X."/>
            <person name="Li D."/>
            <person name="Liu D."/>
            <person name="Zhang X."/>
            <person name="Ji Z."/>
            <person name="Zhao W."/>
            <person name="Sun Y."/>
            <person name="Zhang Z."/>
            <person name="Bao J."/>
            <person name="Han Y."/>
            <person name="Dong L."/>
            <person name="Ji J."/>
            <person name="Chen P."/>
            <person name="Wu S."/>
            <person name="Liu J."/>
            <person name="Xiao Y."/>
            <person name="Bu D."/>
            <person name="Tan J."/>
            <person name="Yang L."/>
            <person name="Ye C."/>
            <person name="Zhang J."/>
            <person name="Xu J."/>
            <person name="Zhou Y."/>
            <person name="Yu Y."/>
            <person name="Zhang B."/>
            <person name="Zhuang S."/>
            <person name="Wei H."/>
            <person name="Liu B."/>
            <person name="Lei M."/>
            <person name="Yu H."/>
            <person name="Li Y."/>
            <person name="Xu H."/>
            <person name="Wei S."/>
            <person name="He X."/>
            <person name="Fang L."/>
            <person name="Zhang Z."/>
            <person name="Zhang Y."/>
            <person name="Huang X."/>
            <person name="Su Z."/>
            <person name="Tong W."/>
            <person name="Li J."/>
            <person name="Tong Z."/>
            <person name="Li S."/>
            <person name="Ye J."/>
            <person name="Wang L."/>
            <person name="Fang L."/>
            <person name="Lei T."/>
            <person name="Chen C."/>
            <person name="Chen H."/>
            <person name="Xu Z."/>
            <person name="Li H."/>
            <person name="Huang H."/>
            <person name="Zhang F."/>
            <person name="Xu H."/>
            <person name="Li N."/>
            <person name="Zhao C."/>
            <person name="Li S."/>
            <person name="Dong L."/>
            <person name="Huang Y."/>
            <person name="Li L."/>
            <person name="Xi Y."/>
            <person name="Qi Q."/>
            <person name="Li W."/>
            <person name="Zhang B."/>
            <person name="Hu W."/>
            <person name="Zhang Y."/>
            <person name="Tian X."/>
            <person name="Jiao Y."/>
            <person name="Liang X."/>
            <person name="Jin J."/>
            <person name="Gao L."/>
            <person name="Zheng W."/>
            <person name="Hao B."/>
            <person name="Liu S."/>
            <person name="Wang W."/>
            <person name="Yuan L."/>
            <person name="Cao M."/>
            <person name="McDermott J."/>
            <person name="Samudrala R."/>
            <person name="Wang J."/>
            <person name="Wong G.K."/>
            <person name="Yang H."/>
        </authorList>
    </citation>
    <scope>NUCLEOTIDE SEQUENCE [LARGE SCALE GENOMIC DNA]</scope>
</reference>
<dbReference type="AlphaFoldDB" id="A2ZNS2"/>
<dbReference type="EMBL" id="CM000138">
    <property type="protein sequence ID" value="EAZ10369.1"/>
    <property type="molecule type" value="Genomic_DNA"/>
</dbReference>
<feature type="compositionally biased region" description="Gly residues" evidence="1">
    <location>
        <begin position="135"/>
        <end position="144"/>
    </location>
</feature>